<reference evidence="2 3" key="1">
    <citation type="submission" date="2016-11" db="EMBL/GenBank/DDBJ databases">
        <authorList>
            <person name="Varghese N."/>
            <person name="Submissions S."/>
        </authorList>
    </citation>
    <scope>NUCLEOTIDE SEQUENCE [LARGE SCALE GENOMIC DNA]</scope>
    <source>
        <strain evidence="2 3">DSM 6368</strain>
    </source>
</reference>
<dbReference type="Proteomes" id="UP000184216">
    <property type="component" value="Unassembled WGS sequence"/>
</dbReference>
<comment type="caution">
    <text evidence="2">The sequence shown here is derived from an EMBL/GenBank/DDBJ whole genome shotgun (WGS) entry which is preliminary data.</text>
</comment>
<keyword evidence="3" id="KW-1185">Reference proteome</keyword>
<dbReference type="InterPro" id="IPR046621">
    <property type="entry name" value="DUF6734"/>
</dbReference>
<evidence type="ECO:0000259" key="1">
    <source>
        <dbReference type="Pfam" id="PF20508"/>
    </source>
</evidence>
<organism evidence="2 3">
    <name type="scientific">Flavobacterium pectinovorum</name>
    <dbReference type="NCBI Taxonomy" id="29533"/>
    <lineage>
        <taxon>Bacteria</taxon>
        <taxon>Pseudomonadati</taxon>
        <taxon>Bacteroidota</taxon>
        <taxon>Flavobacteriia</taxon>
        <taxon>Flavobacteriales</taxon>
        <taxon>Flavobacteriaceae</taxon>
        <taxon>Flavobacterium</taxon>
    </lineage>
</organism>
<protein>
    <recommendedName>
        <fullName evidence="1">DUF6734 domain-containing protein</fullName>
    </recommendedName>
</protein>
<proteinExistence type="predicted"/>
<evidence type="ECO:0000313" key="2">
    <source>
        <dbReference type="EMBL" id="SHM98978.1"/>
    </source>
</evidence>
<accession>A0ABY1J776</accession>
<name>A0ABY1J776_9FLAO</name>
<dbReference type="Pfam" id="PF20508">
    <property type="entry name" value="DUF6734"/>
    <property type="match status" value="1"/>
</dbReference>
<dbReference type="RefSeq" id="WP_244152490.1">
    <property type="nucleotide sequence ID" value="NZ_FRBX01000005.1"/>
</dbReference>
<sequence>MSTENKTFMKEEPRIIYSLDTFPLLNNRWQVGNKLKETIYMTALSILYSHLWYKDIELYADETVYKFLYMLPCKVTKVSNEKNKELWMKSKIHAIEKQTKSFVHLDTDVFIKNKINFNFETVMLERKECGYEMHYKRQIDFFSQYTKQLPYWHSNLGHAYGCGILGFNDLKLRDNFVNAYYDLEQIYVTHREEFAPLKQQGFEPCIVIEQYNLAAILNYYNITPTLLLKGQNITEHGRCANELGYSHLFGLKKYKKNITDEIEYRLFKIFPYWYDQIKIELEKHQILQKEDVNPKIMVA</sequence>
<gene>
    <name evidence="2" type="ORF">SAMN05444387_3704</name>
</gene>
<evidence type="ECO:0000313" key="3">
    <source>
        <dbReference type="Proteomes" id="UP000184216"/>
    </source>
</evidence>
<feature type="domain" description="DUF6734" evidence="1">
    <location>
        <begin position="40"/>
        <end position="277"/>
    </location>
</feature>
<dbReference type="EMBL" id="FRBX01000005">
    <property type="protein sequence ID" value="SHM98978.1"/>
    <property type="molecule type" value="Genomic_DNA"/>
</dbReference>